<protein>
    <submittedName>
        <fullName evidence="9">Potassium transporter Trk</fullName>
    </submittedName>
</protein>
<evidence type="ECO:0000256" key="6">
    <source>
        <dbReference type="ARBA" id="ARBA00023065"/>
    </source>
</evidence>
<keyword evidence="5 8" id="KW-1133">Transmembrane helix</keyword>
<feature type="transmembrane region" description="Helical" evidence="8">
    <location>
        <begin position="183"/>
        <end position="203"/>
    </location>
</feature>
<evidence type="ECO:0000313" key="10">
    <source>
        <dbReference type="Proteomes" id="UP000616114"/>
    </source>
</evidence>
<keyword evidence="2" id="KW-0813">Transport</keyword>
<feature type="transmembrane region" description="Helical" evidence="8">
    <location>
        <begin position="371"/>
        <end position="395"/>
    </location>
</feature>
<sequence>MPASIRPLLSRFGRALTAGVRWLRDVIDEVASSTPARLALVSFTAVVLVFVGLLSLPVSYRGEGAAEFNVVVFVAVSAVCVTGLTPVITEQYWSEFGISVITLAIQVGGLGILTLASIMGMAVSKRLGVRQKLIAAQATNAVNLGAVGTLLRVVVITVLTAEVIVAALLFPRFLARGEEFGDALWYSVFYSISAFNNAGFTIHPGGMAHFADDPWILLVVALAVFVGSLGFPVILVLSLAWRRPKKWDLHTRLTLTVSLVLVVIGAALLALFEWNNERTLGSKGFWQTVLEVVFAAVMPRSGGFATMDIADMHQTSHLVLDMLMFIGGGSSSTAGGIKVTTLAVLLLAALAEARGLDDVSVFHRRISPATIRLAVAVMLVGVATVVGGSIIMLHVTKLPLDLVLFEVTSAFGTSGLTSGVSEASPPAGRYVLSVLMFQGRLGTITLAAALALQNQKRLFRYPEERPIIG</sequence>
<dbReference type="PANTHER" id="PTHR32024">
    <property type="entry name" value="TRK SYSTEM POTASSIUM UPTAKE PROTEIN TRKG-RELATED"/>
    <property type="match status" value="1"/>
</dbReference>
<keyword evidence="4 8" id="KW-0812">Transmembrane</keyword>
<feature type="transmembrane region" description="Helical" evidence="8">
    <location>
        <begin position="253"/>
        <end position="272"/>
    </location>
</feature>
<evidence type="ECO:0000256" key="7">
    <source>
        <dbReference type="ARBA" id="ARBA00023136"/>
    </source>
</evidence>
<keyword evidence="7 8" id="KW-0472">Membrane</keyword>
<keyword evidence="3" id="KW-1003">Cell membrane</keyword>
<dbReference type="Proteomes" id="UP000616114">
    <property type="component" value="Unassembled WGS sequence"/>
</dbReference>
<evidence type="ECO:0000256" key="2">
    <source>
        <dbReference type="ARBA" id="ARBA00022448"/>
    </source>
</evidence>
<organism evidence="9 10">
    <name type="scientific">Sediminivirga luteola</name>
    <dbReference type="NCBI Taxonomy" id="1774748"/>
    <lineage>
        <taxon>Bacteria</taxon>
        <taxon>Bacillati</taxon>
        <taxon>Actinomycetota</taxon>
        <taxon>Actinomycetes</taxon>
        <taxon>Micrococcales</taxon>
        <taxon>Brevibacteriaceae</taxon>
        <taxon>Sediminivirga</taxon>
    </lineage>
</organism>
<comment type="caution">
    <text evidence="9">The sequence shown here is derived from an EMBL/GenBank/DDBJ whole genome shotgun (WGS) entry which is preliminary data.</text>
</comment>
<dbReference type="GO" id="GO:0005886">
    <property type="term" value="C:plasma membrane"/>
    <property type="evidence" value="ECO:0007669"/>
    <property type="project" value="UniProtKB-SubCell"/>
</dbReference>
<feature type="transmembrane region" description="Helical" evidence="8">
    <location>
        <begin position="430"/>
        <end position="452"/>
    </location>
</feature>
<dbReference type="PANTHER" id="PTHR32024:SF1">
    <property type="entry name" value="KTR SYSTEM POTASSIUM UPTAKE PROTEIN B"/>
    <property type="match status" value="1"/>
</dbReference>
<evidence type="ECO:0000313" key="9">
    <source>
        <dbReference type="EMBL" id="GGA02093.1"/>
    </source>
</evidence>
<dbReference type="Pfam" id="PF02386">
    <property type="entry name" value="TrkH"/>
    <property type="match status" value="1"/>
</dbReference>
<accession>A0A8J2TV18</accession>
<dbReference type="GO" id="GO:0030001">
    <property type="term" value="P:metal ion transport"/>
    <property type="evidence" value="ECO:0007669"/>
    <property type="project" value="UniProtKB-ARBA"/>
</dbReference>
<feature type="transmembrane region" description="Helical" evidence="8">
    <location>
        <begin position="215"/>
        <end position="241"/>
    </location>
</feature>
<feature type="transmembrane region" description="Helical" evidence="8">
    <location>
        <begin position="68"/>
        <end position="88"/>
    </location>
</feature>
<evidence type="ECO:0000256" key="5">
    <source>
        <dbReference type="ARBA" id="ARBA00022989"/>
    </source>
</evidence>
<dbReference type="InterPro" id="IPR003445">
    <property type="entry name" value="Cat_transpt"/>
</dbReference>
<feature type="transmembrane region" description="Helical" evidence="8">
    <location>
        <begin position="38"/>
        <end position="56"/>
    </location>
</feature>
<evidence type="ECO:0000256" key="8">
    <source>
        <dbReference type="SAM" id="Phobius"/>
    </source>
</evidence>
<name>A0A8J2TV18_9MICO</name>
<reference evidence="9" key="1">
    <citation type="journal article" date="2014" name="Int. J. Syst. Evol. Microbiol.">
        <title>Complete genome sequence of Corynebacterium casei LMG S-19264T (=DSM 44701T), isolated from a smear-ripened cheese.</title>
        <authorList>
            <consortium name="US DOE Joint Genome Institute (JGI-PGF)"/>
            <person name="Walter F."/>
            <person name="Albersmeier A."/>
            <person name="Kalinowski J."/>
            <person name="Ruckert C."/>
        </authorList>
    </citation>
    <scope>NUCLEOTIDE SEQUENCE</scope>
    <source>
        <strain evidence="9">CGMCC 1.12785</strain>
    </source>
</reference>
<evidence type="ECO:0000256" key="1">
    <source>
        <dbReference type="ARBA" id="ARBA00004651"/>
    </source>
</evidence>
<feature type="transmembrane region" description="Helical" evidence="8">
    <location>
        <begin position="144"/>
        <end position="171"/>
    </location>
</feature>
<gene>
    <name evidence="9" type="ORF">GCM10011333_00770</name>
</gene>
<dbReference type="AlphaFoldDB" id="A0A8J2TV18"/>
<evidence type="ECO:0000256" key="3">
    <source>
        <dbReference type="ARBA" id="ARBA00022475"/>
    </source>
</evidence>
<dbReference type="EMBL" id="BMFY01000001">
    <property type="protein sequence ID" value="GGA02093.1"/>
    <property type="molecule type" value="Genomic_DNA"/>
</dbReference>
<reference evidence="9" key="2">
    <citation type="submission" date="2020-09" db="EMBL/GenBank/DDBJ databases">
        <authorList>
            <person name="Sun Q."/>
            <person name="Zhou Y."/>
        </authorList>
    </citation>
    <scope>NUCLEOTIDE SEQUENCE</scope>
    <source>
        <strain evidence="9">CGMCC 1.12785</strain>
    </source>
</reference>
<dbReference type="GO" id="GO:0008324">
    <property type="term" value="F:monoatomic cation transmembrane transporter activity"/>
    <property type="evidence" value="ECO:0007669"/>
    <property type="project" value="InterPro"/>
</dbReference>
<feature type="transmembrane region" description="Helical" evidence="8">
    <location>
        <begin position="322"/>
        <end position="350"/>
    </location>
</feature>
<proteinExistence type="predicted"/>
<comment type="subcellular location">
    <subcellularLocation>
        <location evidence="1">Cell membrane</location>
        <topology evidence="1">Multi-pass membrane protein</topology>
    </subcellularLocation>
</comment>
<feature type="transmembrane region" description="Helical" evidence="8">
    <location>
        <begin position="100"/>
        <end position="123"/>
    </location>
</feature>
<keyword evidence="10" id="KW-1185">Reference proteome</keyword>
<keyword evidence="6" id="KW-0406">Ion transport</keyword>
<evidence type="ECO:0000256" key="4">
    <source>
        <dbReference type="ARBA" id="ARBA00022692"/>
    </source>
</evidence>